<feature type="signal peptide" evidence="6">
    <location>
        <begin position="1"/>
        <end position="19"/>
    </location>
</feature>
<dbReference type="SMART" id="SM00494">
    <property type="entry name" value="ChtBD2"/>
    <property type="match status" value="1"/>
</dbReference>
<dbReference type="SUPFAM" id="SSF57625">
    <property type="entry name" value="Invertebrate chitin-binding proteins"/>
    <property type="match status" value="1"/>
</dbReference>
<protein>
    <recommendedName>
        <fullName evidence="7">Chitin-binding type-2 domain-containing protein</fullName>
    </recommendedName>
</protein>
<organism evidence="8">
    <name type="scientific">Dendroctonus ponderosae</name>
    <name type="common">Mountain pine beetle</name>
    <dbReference type="NCBI Taxonomy" id="77166"/>
    <lineage>
        <taxon>Eukaryota</taxon>
        <taxon>Metazoa</taxon>
        <taxon>Ecdysozoa</taxon>
        <taxon>Arthropoda</taxon>
        <taxon>Hexapoda</taxon>
        <taxon>Insecta</taxon>
        <taxon>Pterygota</taxon>
        <taxon>Neoptera</taxon>
        <taxon>Endopterygota</taxon>
        <taxon>Coleoptera</taxon>
        <taxon>Polyphaga</taxon>
        <taxon>Cucujiformia</taxon>
        <taxon>Curculionidae</taxon>
        <taxon>Scolytinae</taxon>
        <taxon>Dendroctonus</taxon>
    </lineage>
</organism>
<accession>N6TYT5</accession>
<evidence type="ECO:0000313" key="10">
    <source>
        <dbReference type="Proteomes" id="UP000030742"/>
    </source>
</evidence>
<dbReference type="InterPro" id="IPR036508">
    <property type="entry name" value="Chitin-bd_dom_sf"/>
</dbReference>
<reference evidence="8 10" key="1">
    <citation type="journal article" date="2013" name="Genome Biol.">
        <title>Draft genome of the mountain pine beetle, Dendroctonus ponderosae Hopkins, a major forest pest.</title>
        <authorList>
            <person name="Keeling C.I."/>
            <person name="Yuen M.M."/>
            <person name="Liao N.Y."/>
            <person name="Docking T.R."/>
            <person name="Chan S.K."/>
            <person name="Taylor G.A."/>
            <person name="Palmquist D.L."/>
            <person name="Jackman S.D."/>
            <person name="Nguyen A."/>
            <person name="Li M."/>
            <person name="Henderson H."/>
            <person name="Janes J.K."/>
            <person name="Zhao Y."/>
            <person name="Pandoh P."/>
            <person name="Moore R."/>
            <person name="Sperling F.A."/>
            <person name="Huber D.P."/>
            <person name="Birol I."/>
            <person name="Jones S.J."/>
            <person name="Bohlmann J."/>
        </authorList>
    </citation>
    <scope>NUCLEOTIDE SEQUENCE</scope>
</reference>
<feature type="domain" description="Chitin-binding type-2" evidence="7">
    <location>
        <begin position="20"/>
        <end position="80"/>
    </location>
</feature>
<dbReference type="EMBL" id="KB741156">
    <property type="protein sequence ID" value="ENN73516.1"/>
    <property type="molecule type" value="Genomic_DNA"/>
</dbReference>
<dbReference type="Proteomes" id="UP000030742">
    <property type="component" value="Unassembled WGS sequence"/>
</dbReference>
<dbReference type="Gene3D" id="2.170.140.10">
    <property type="entry name" value="Chitin binding domain"/>
    <property type="match status" value="1"/>
</dbReference>
<dbReference type="GO" id="GO:0008061">
    <property type="term" value="F:chitin binding"/>
    <property type="evidence" value="ECO:0007669"/>
    <property type="project" value="UniProtKB-KW"/>
</dbReference>
<name>N6TYT5_DENPD</name>
<evidence type="ECO:0000256" key="6">
    <source>
        <dbReference type="SAM" id="SignalP"/>
    </source>
</evidence>
<keyword evidence="4" id="KW-1015">Disulfide bond</keyword>
<dbReference type="PANTHER" id="PTHR23301">
    <property type="entry name" value="CHITIN BINDING PERITROPHIN-A"/>
    <property type="match status" value="1"/>
</dbReference>
<evidence type="ECO:0000259" key="7">
    <source>
        <dbReference type="PROSITE" id="PS50940"/>
    </source>
</evidence>
<dbReference type="InterPro" id="IPR051940">
    <property type="entry name" value="Chitin_bind-dev_reg"/>
</dbReference>
<dbReference type="Pfam" id="PF01607">
    <property type="entry name" value="CBM_14"/>
    <property type="match status" value="1"/>
</dbReference>
<dbReference type="AlphaFoldDB" id="N6TYT5"/>
<evidence type="ECO:0000256" key="2">
    <source>
        <dbReference type="ARBA" id="ARBA00022729"/>
    </source>
</evidence>
<dbReference type="OMA" id="PSEVACG"/>
<sequence>MMFKALLLCLLVAVWGCAALQDCPEVDDPADPILFEDPDDCGAFYECAYGKAFQFKCQQGLYYDDSLKRCDYPSEVACGTRPTTTVSPVA</sequence>
<keyword evidence="3" id="KW-0677">Repeat</keyword>
<dbReference type="PANTHER" id="PTHR23301:SF0">
    <property type="entry name" value="CHITIN-BINDING TYPE-2 DOMAIN-CONTAINING PROTEIN-RELATED"/>
    <property type="match status" value="1"/>
</dbReference>
<evidence type="ECO:0000313" key="8">
    <source>
        <dbReference type="EMBL" id="ENN73516.1"/>
    </source>
</evidence>
<dbReference type="HOGENOM" id="CLU_167799_1_0_1"/>
<evidence type="ECO:0000313" key="9">
    <source>
        <dbReference type="EMBL" id="ERL89436.1"/>
    </source>
</evidence>
<feature type="non-terminal residue" evidence="8">
    <location>
        <position position="1"/>
    </location>
</feature>
<evidence type="ECO:0000256" key="4">
    <source>
        <dbReference type="ARBA" id="ARBA00023157"/>
    </source>
</evidence>
<evidence type="ECO:0000256" key="5">
    <source>
        <dbReference type="ARBA" id="ARBA00023180"/>
    </source>
</evidence>
<keyword evidence="1" id="KW-0147">Chitin-binding</keyword>
<dbReference type="PROSITE" id="PS50940">
    <property type="entry name" value="CHIT_BIND_II"/>
    <property type="match status" value="1"/>
</dbReference>
<dbReference type="InterPro" id="IPR002557">
    <property type="entry name" value="Chitin-bd_dom"/>
</dbReference>
<keyword evidence="5" id="KW-0325">Glycoprotein</keyword>
<proteinExistence type="predicted"/>
<feature type="chain" id="PRO_5009707762" description="Chitin-binding type-2 domain-containing protein" evidence="6">
    <location>
        <begin position="20"/>
        <end position="90"/>
    </location>
</feature>
<evidence type="ECO:0000256" key="1">
    <source>
        <dbReference type="ARBA" id="ARBA00022669"/>
    </source>
</evidence>
<evidence type="ECO:0000256" key="3">
    <source>
        <dbReference type="ARBA" id="ARBA00022737"/>
    </source>
</evidence>
<gene>
    <name evidence="9" type="ORF">D910_06803</name>
    <name evidence="8" type="ORF">YQE_09767</name>
</gene>
<dbReference type="EMBL" id="KB632169">
    <property type="protein sequence ID" value="ERL89436.1"/>
    <property type="molecule type" value="Genomic_DNA"/>
</dbReference>
<dbReference type="GO" id="GO:0005576">
    <property type="term" value="C:extracellular region"/>
    <property type="evidence" value="ECO:0007669"/>
    <property type="project" value="InterPro"/>
</dbReference>
<keyword evidence="2 6" id="KW-0732">Signal</keyword>